<comment type="caution">
    <text evidence="7">The sequence shown here is derived from an EMBL/GenBank/DDBJ whole genome shotgun (WGS) entry which is preliminary data.</text>
</comment>
<name>A0A953LHH2_SYMTR</name>
<dbReference type="InterPro" id="IPR013324">
    <property type="entry name" value="RNA_pol_sigma_r3/r4-like"/>
</dbReference>
<dbReference type="RefSeq" id="WP_273380435.1">
    <property type="nucleotide sequence ID" value="NZ_PIUK01000156.1"/>
</dbReference>
<dbReference type="InterPro" id="IPR007627">
    <property type="entry name" value="RNA_pol_sigma70_r2"/>
</dbReference>
<dbReference type="Proteomes" id="UP000732377">
    <property type="component" value="Unassembled WGS sequence"/>
</dbReference>
<dbReference type="Pfam" id="PF04542">
    <property type="entry name" value="Sigma70_r2"/>
    <property type="match status" value="1"/>
</dbReference>
<evidence type="ECO:0000256" key="3">
    <source>
        <dbReference type="ARBA" id="ARBA00023125"/>
    </source>
</evidence>
<feature type="domain" description="RNA polymerase sigma-70 region 2" evidence="5">
    <location>
        <begin position="26"/>
        <end position="97"/>
    </location>
</feature>
<dbReference type="Gene3D" id="1.10.10.10">
    <property type="entry name" value="Winged helix-like DNA-binding domain superfamily/Winged helix DNA-binding domain"/>
    <property type="match status" value="1"/>
</dbReference>
<dbReference type="PANTHER" id="PTHR30385:SF1">
    <property type="entry name" value="RNA POLYMERASE SIGMA-H FACTOR"/>
    <property type="match status" value="1"/>
</dbReference>
<proteinExistence type="predicted"/>
<dbReference type="Pfam" id="PF08281">
    <property type="entry name" value="Sigma70_r4_2"/>
    <property type="match status" value="1"/>
</dbReference>
<evidence type="ECO:0000259" key="6">
    <source>
        <dbReference type="Pfam" id="PF08281"/>
    </source>
</evidence>
<dbReference type="AlphaFoldDB" id="A0A953LHH2"/>
<dbReference type="SUPFAM" id="SSF88946">
    <property type="entry name" value="Sigma2 domain of RNA polymerase sigma factors"/>
    <property type="match status" value="1"/>
</dbReference>
<evidence type="ECO:0000256" key="2">
    <source>
        <dbReference type="ARBA" id="ARBA00023082"/>
    </source>
</evidence>
<evidence type="ECO:0000313" key="8">
    <source>
        <dbReference type="Proteomes" id="UP000732377"/>
    </source>
</evidence>
<dbReference type="PANTHER" id="PTHR30385">
    <property type="entry name" value="SIGMA FACTOR F FLAGELLAR"/>
    <property type="match status" value="1"/>
</dbReference>
<evidence type="ECO:0008006" key="9">
    <source>
        <dbReference type="Google" id="ProtNLM"/>
    </source>
</evidence>
<reference evidence="7" key="1">
    <citation type="submission" date="2017-11" db="EMBL/GenBank/DDBJ databases">
        <title>Three new genomes from thermophilic consortium.</title>
        <authorList>
            <person name="Quaggio R."/>
            <person name="Amgarten D."/>
            <person name="Setubal J.C."/>
        </authorList>
    </citation>
    <scope>NUCLEOTIDE SEQUENCE</scope>
    <source>
        <strain evidence="7">ZCTH01-B2</strain>
    </source>
</reference>
<gene>
    <name evidence="7" type="ORF">CWE10_13835</name>
</gene>
<dbReference type="InterPro" id="IPR014284">
    <property type="entry name" value="RNA_pol_sigma-70_dom"/>
</dbReference>
<dbReference type="Gene3D" id="1.10.1740.10">
    <property type="match status" value="1"/>
</dbReference>
<dbReference type="GO" id="GO:0016987">
    <property type="term" value="F:sigma factor activity"/>
    <property type="evidence" value="ECO:0007669"/>
    <property type="project" value="UniProtKB-KW"/>
</dbReference>
<keyword evidence="3" id="KW-0238">DNA-binding</keyword>
<protein>
    <recommendedName>
        <fullName evidence="9">RNA polymerase sigma factor SigS</fullName>
    </recommendedName>
</protein>
<dbReference type="InterPro" id="IPR013249">
    <property type="entry name" value="RNA_pol_sigma70_r4_t2"/>
</dbReference>
<evidence type="ECO:0000256" key="1">
    <source>
        <dbReference type="ARBA" id="ARBA00023015"/>
    </source>
</evidence>
<dbReference type="SUPFAM" id="SSF88659">
    <property type="entry name" value="Sigma3 and sigma4 domains of RNA polymerase sigma factors"/>
    <property type="match status" value="1"/>
</dbReference>
<sequence length="211" mass="24135">MAAEWAQRIDELAARYRAGEPVEQELYEQGRRMVRWMIRRRGWYMAGATEDDMVQEGMIGFWEALRAWQPDRGRPFRRFAQLCVVRELVTAQTQANRRKHQVLTQALSLETPLGRTRDDRRPVLLCDVLGDPDSDPAARVIEAEDRLEEAWIVAGALQGLSNLEREAVLRITQGQSYAEAARALGVGPKAIDNALQRARRKLLRRREALSA</sequence>
<feature type="domain" description="RNA polymerase sigma factor 70 region 4 type 2" evidence="6">
    <location>
        <begin position="155"/>
        <end position="202"/>
    </location>
</feature>
<evidence type="ECO:0000256" key="4">
    <source>
        <dbReference type="ARBA" id="ARBA00023163"/>
    </source>
</evidence>
<dbReference type="GO" id="GO:0006352">
    <property type="term" value="P:DNA-templated transcription initiation"/>
    <property type="evidence" value="ECO:0007669"/>
    <property type="project" value="InterPro"/>
</dbReference>
<accession>A0A953LHH2</accession>
<keyword evidence="2" id="KW-0731">Sigma factor</keyword>
<keyword evidence="1" id="KW-0805">Transcription regulation</keyword>
<keyword evidence="4" id="KW-0804">Transcription</keyword>
<evidence type="ECO:0000259" key="5">
    <source>
        <dbReference type="Pfam" id="PF04542"/>
    </source>
</evidence>
<organism evidence="7 8">
    <name type="scientific">Symbiobacterium thermophilum</name>
    <dbReference type="NCBI Taxonomy" id="2734"/>
    <lineage>
        <taxon>Bacteria</taxon>
        <taxon>Bacillati</taxon>
        <taxon>Bacillota</taxon>
        <taxon>Clostridia</taxon>
        <taxon>Eubacteriales</taxon>
        <taxon>Symbiobacteriaceae</taxon>
        <taxon>Symbiobacterium</taxon>
    </lineage>
</organism>
<dbReference type="InterPro" id="IPR036388">
    <property type="entry name" value="WH-like_DNA-bd_sf"/>
</dbReference>
<dbReference type="InterPro" id="IPR013325">
    <property type="entry name" value="RNA_pol_sigma_r2"/>
</dbReference>
<dbReference type="NCBIfam" id="TIGR02937">
    <property type="entry name" value="sigma70-ECF"/>
    <property type="match status" value="1"/>
</dbReference>
<dbReference type="GO" id="GO:0003677">
    <property type="term" value="F:DNA binding"/>
    <property type="evidence" value="ECO:0007669"/>
    <property type="project" value="UniProtKB-KW"/>
</dbReference>
<evidence type="ECO:0000313" key="7">
    <source>
        <dbReference type="EMBL" id="MBY6277268.1"/>
    </source>
</evidence>
<dbReference type="EMBL" id="PIUK01000156">
    <property type="protein sequence ID" value="MBY6277268.1"/>
    <property type="molecule type" value="Genomic_DNA"/>
</dbReference>